<keyword evidence="2" id="KW-1185">Reference proteome</keyword>
<organism evidence="1 2">
    <name type="scientific">Coemansia nantahalensis</name>
    <dbReference type="NCBI Taxonomy" id="2789366"/>
    <lineage>
        <taxon>Eukaryota</taxon>
        <taxon>Fungi</taxon>
        <taxon>Fungi incertae sedis</taxon>
        <taxon>Zoopagomycota</taxon>
        <taxon>Kickxellomycotina</taxon>
        <taxon>Kickxellomycetes</taxon>
        <taxon>Kickxellales</taxon>
        <taxon>Kickxellaceae</taxon>
        <taxon>Coemansia</taxon>
    </lineage>
</organism>
<evidence type="ECO:0000313" key="2">
    <source>
        <dbReference type="Proteomes" id="UP001140234"/>
    </source>
</evidence>
<name>A0ACC1K8M1_9FUNG</name>
<proteinExistence type="predicted"/>
<evidence type="ECO:0000313" key="1">
    <source>
        <dbReference type="EMBL" id="KAJ2775772.1"/>
    </source>
</evidence>
<sequence>MTSTDNEPKSAARGATAGDAGASQKRPPTWDEIVRTQSPAGGGPEDGDTQSATLCFTSKDTVSASNFASENKPVEGKSVCVEKMSRRMARLIHEQRRAGGDIGWSEAWYGRWTQRWQVVHVLGCDNISKFLTGPRMTQLRVPKLFTEAEQRRFVRIVPMDRALVEGRDRFARHLAAITAPGLRMTRKYLDGWRSGECQERLAQIADNMRNLGAARIVGRMVAFFGRIKENVGKDN</sequence>
<dbReference type="Proteomes" id="UP001140234">
    <property type="component" value="Unassembled WGS sequence"/>
</dbReference>
<reference evidence="1" key="1">
    <citation type="submission" date="2022-07" db="EMBL/GenBank/DDBJ databases">
        <title>Phylogenomic reconstructions and comparative analyses of Kickxellomycotina fungi.</title>
        <authorList>
            <person name="Reynolds N.K."/>
            <person name="Stajich J.E."/>
            <person name="Barry K."/>
            <person name="Grigoriev I.V."/>
            <person name="Crous P."/>
            <person name="Smith M.E."/>
        </authorList>
    </citation>
    <scope>NUCLEOTIDE SEQUENCE</scope>
    <source>
        <strain evidence="1">CBS 109366</strain>
    </source>
</reference>
<accession>A0ACC1K8M1</accession>
<gene>
    <name evidence="1" type="ORF">IWQ57_000182</name>
</gene>
<protein>
    <submittedName>
        <fullName evidence="1">Uncharacterized protein</fullName>
    </submittedName>
</protein>
<dbReference type="EMBL" id="JANBUJ010000002">
    <property type="protein sequence ID" value="KAJ2775772.1"/>
    <property type="molecule type" value="Genomic_DNA"/>
</dbReference>
<comment type="caution">
    <text evidence="1">The sequence shown here is derived from an EMBL/GenBank/DDBJ whole genome shotgun (WGS) entry which is preliminary data.</text>
</comment>